<dbReference type="GO" id="GO:0005227">
    <property type="term" value="F:calcium-activated cation channel activity"/>
    <property type="evidence" value="ECO:0007669"/>
    <property type="project" value="InterPro"/>
</dbReference>
<dbReference type="OrthoDB" id="1076608at2759"/>
<feature type="transmembrane region" description="Helical" evidence="7">
    <location>
        <begin position="548"/>
        <end position="573"/>
    </location>
</feature>
<comment type="subcellular location">
    <subcellularLocation>
        <location evidence="1">Membrane</location>
        <topology evidence="1">Multi-pass membrane protein</topology>
    </subcellularLocation>
</comment>
<gene>
    <name evidence="11" type="ORF">METBISCDRAFT_31392</name>
</gene>
<dbReference type="PANTHER" id="PTHR13018:SF26">
    <property type="entry name" value="DOMAIN PROTEIN, PUTATIVE (AFU_ORTHOLOGUE AFUA_5G10920)-RELATED"/>
    <property type="match status" value="1"/>
</dbReference>
<feature type="transmembrane region" description="Helical" evidence="7">
    <location>
        <begin position="89"/>
        <end position="110"/>
    </location>
</feature>
<proteinExistence type="inferred from homology"/>
<dbReference type="InterPro" id="IPR003864">
    <property type="entry name" value="CSC1/OSCA1-like_7TM"/>
</dbReference>
<feature type="transmembrane region" description="Helical" evidence="7">
    <location>
        <begin position="12"/>
        <end position="33"/>
    </location>
</feature>
<dbReference type="EMBL" id="ML004473">
    <property type="protein sequence ID" value="RKP29850.1"/>
    <property type="molecule type" value="Genomic_DNA"/>
</dbReference>
<keyword evidence="6 7" id="KW-0472">Membrane</keyword>
<dbReference type="PANTHER" id="PTHR13018">
    <property type="entry name" value="PROBABLE MEMBRANE PROTEIN DUF221-RELATED"/>
    <property type="match status" value="1"/>
</dbReference>
<evidence type="ECO:0000259" key="9">
    <source>
        <dbReference type="Pfam" id="PF12621"/>
    </source>
</evidence>
<evidence type="ECO:0000256" key="4">
    <source>
        <dbReference type="ARBA" id="ARBA00022692"/>
    </source>
</evidence>
<comment type="similarity">
    <text evidence="2">Belongs to the CSC1 (TC 1.A.17) family.</text>
</comment>
<evidence type="ECO:0000313" key="11">
    <source>
        <dbReference type="EMBL" id="RKP29850.1"/>
    </source>
</evidence>
<dbReference type="InterPro" id="IPR022257">
    <property type="entry name" value="PHM7_ext"/>
</dbReference>
<dbReference type="Proteomes" id="UP000268321">
    <property type="component" value="Unassembled WGS sequence"/>
</dbReference>
<evidence type="ECO:0000259" key="8">
    <source>
        <dbReference type="Pfam" id="PF02714"/>
    </source>
</evidence>
<evidence type="ECO:0000313" key="12">
    <source>
        <dbReference type="Proteomes" id="UP000268321"/>
    </source>
</evidence>
<feature type="transmembrane region" description="Helical" evidence="7">
    <location>
        <begin position="613"/>
        <end position="634"/>
    </location>
</feature>
<keyword evidence="12" id="KW-1185">Reference proteome</keyword>
<evidence type="ECO:0000256" key="5">
    <source>
        <dbReference type="ARBA" id="ARBA00022989"/>
    </source>
</evidence>
<evidence type="ECO:0000256" key="7">
    <source>
        <dbReference type="SAM" id="Phobius"/>
    </source>
</evidence>
<keyword evidence="5 7" id="KW-1133">Transmembrane helix</keyword>
<dbReference type="InterPro" id="IPR032880">
    <property type="entry name" value="CSC1/OSCA1-like_N"/>
</dbReference>
<dbReference type="AlphaFoldDB" id="A0A4P9ZD80"/>
<name>A0A4P9ZD80_9ASCO</name>
<feature type="transmembrane region" description="Helical" evidence="7">
    <location>
        <begin position="365"/>
        <end position="385"/>
    </location>
</feature>
<evidence type="ECO:0000256" key="1">
    <source>
        <dbReference type="ARBA" id="ARBA00004141"/>
    </source>
</evidence>
<keyword evidence="3" id="KW-0813">Transport</keyword>
<protein>
    <submittedName>
        <fullName evidence="11">DUF221-domain-containing protein</fullName>
    </submittedName>
</protein>
<feature type="transmembrane region" description="Helical" evidence="7">
    <location>
        <begin position="439"/>
        <end position="458"/>
    </location>
</feature>
<feature type="domain" description="CSC1/OSCA1-like N-terminal transmembrane" evidence="10">
    <location>
        <begin position="11"/>
        <end position="159"/>
    </location>
</feature>
<feature type="transmembrane region" description="Helical" evidence="7">
    <location>
        <begin position="405"/>
        <end position="427"/>
    </location>
</feature>
<feature type="domain" description="CSC1/OSCA1-like 7TM region" evidence="8">
    <location>
        <begin position="361"/>
        <end position="604"/>
    </location>
</feature>
<evidence type="ECO:0000259" key="10">
    <source>
        <dbReference type="Pfam" id="PF13967"/>
    </source>
</evidence>
<dbReference type="Pfam" id="PF02714">
    <property type="entry name" value="RSN1_7TM"/>
    <property type="match status" value="1"/>
</dbReference>
<evidence type="ECO:0000256" key="2">
    <source>
        <dbReference type="ARBA" id="ARBA00007779"/>
    </source>
</evidence>
<keyword evidence="4 7" id="KW-0812">Transmembrane</keyword>
<evidence type="ECO:0000256" key="3">
    <source>
        <dbReference type="ARBA" id="ARBA00022448"/>
    </source>
</evidence>
<feature type="transmembrane region" description="Helical" evidence="7">
    <location>
        <begin position="494"/>
        <end position="527"/>
    </location>
</feature>
<accession>A0A4P9ZD80</accession>
<sequence length="799" mass="91308">MTENQGTSTQAVLTALSANAIFFGIFIGAFLVLRLKFERIDAPKSCYDVVPEEKKPEPLPLDPVSWVIALLAKPHRLIIQQCGIDCYSFLRYLMIMALTFTIGIVTWVVLLPINAVNGRGNDGHDRLSISNVADRHRYYAHAFVSWAFYGARIFVIYRELYYFNSLRAVVITSPLYSTKLSSRTVLFQSVPDTWLDEKQTFKLFNGFKRIYVTRNERNLVAKVNRREKLAMHFEAATTKLLRMAMKAKMKADKISQKEEKSMQKFLESDDVSKEIQVDVNLSEEMKSIDFWVPRDKHPRYKEGEIDLLQKRYWKFHPKNSLFDEFEDQYSAEIARQCVLHHSPFSMTPSYIGLEPGDIDWMNMRLFCLIIFWAIPVAFVGAISNINYLTTKLSWLEFINQSPTWLLGFITGLLPAVMLAFLSALLPINFRGMAKIAEHFTHNAYFVFLFVNTFLVTALSSSAAATTQQVIENPTSIHFVLADNLHKSSNFYLSYLLLQGFTIAGGSLLQINGLFLYFILGAIFALTVRKKWACFSDVRKLDCGETFPIFIKLACISLSFAIIAPMILFAAFAMGPDSRGSHYPKALFQTFTDIYVGQISLLGMFIIGKAYGPIILQAMGLGVTVFCHILLKAAFDRQLLSVPLDAMKPLDGFSTTNSFHGYSDSLQKVLTFQKTVTSQEYLKKEKAEHAEVRVNLDRHGRTKNDKFFVRFIRPDVYLTFRYVKDLLPALYNVPANVEDDKIAYYQPISTAKMPVLWIPKDSYGWSKEEIKKNEKVLKMYDTNSGFNRKDGIEFIGEPPY</sequence>
<organism evidence="11 12">
    <name type="scientific">Metschnikowia bicuspidata</name>
    <dbReference type="NCBI Taxonomy" id="27322"/>
    <lineage>
        <taxon>Eukaryota</taxon>
        <taxon>Fungi</taxon>
        <taxon>Dikarya</taxon>
        <taxon>Ascomycota</taxon>
        <taxon>Saccharomycotina</taxon>
        <taxon>Pichiomycetes</taxon>
        <taxon>Metschnikowiaceae</taxon>
        <taxon>Metschnikowia</taxon>
    </lineage>
</organism>
<reference evidence="12" key="1">
    <citation type="journal article" date="2018" name="Nat. Microbiol.">
        <title>Leveraging single-cell genomics to expand the fungal tree of life.</title>
        <authorList>
            <person name="Ahrendt S.R."/>
            <person name="Quandt C.A."/>
            <person name="Ciobanu D."/>
            <person name="Clum A."/>
            <person name="Salamov A."/>
            <person name="Andreopoulos B."/>
            <person name="Cheng J.F."/>
            <person name="Woyke T."/>
            <person name="Pelin A."/>
            <person name="Henrissat B."/>
            <person name="Reynolds N.K."/>
            <person name="Benny G.L."/>
            <person name="Smith M.E."/>
            <person name="James T.Y."/>
            <person name="Grigoriev I.V."/>
        </authorList>
    </citation>
    <scope>NUCLEOTIDE SEQUENCE [LARGE SCALE GENOMIC DNA]</scope>
    <source>
        <strain evidence="12">Baker2002</strain>
    </source>
</reference>
<feature type="transmembrane region" description="Helical" evidence="7">
    <location>
        <begin position="585"/>
        <end position="606"/>
    </location>
</feature>
<dbReference type="GO" id="GO:0005886">
    <property type="term" value="C:plasma membrane"/>
    <property type="evidence" value="ECO:0007669"/>
    <property type="project" value="TreeGrafter"/>
</dbReference>
<dbReference type="InterPro" id="IPR045122">
    <property type="entry name" value="Csc1-like"/>
</dbReference>
<feature type="domain" description="10TM putative phosphate transporter extracellular tail" evidence="9">
    <location>
        <begin position="710"/>
        <end position="798"/>
    </location>
</feature>
<dbReference type="Pfam" id="PF13967">
    <property type="entry name" value="RSN1_TM"/>
    <property type="match status" value="1"/>
</dbReference>
<feature type="transmembrane region" description="Helical" evidence="7">
    <location>
        <begin position="138"/>
        <end position="157"/>
    </location>
</feature>
<dbReference type="Pfam" id="PF12621">
    <property type="entry name" value="PHM7_ext"/>
    <property type="match status" value="1"/>
</dbReference>
<evidence type="ECO:0000256" key="6">
    <source>
        <dbReference type="ARBA" id="ARBA00023136"/>
    </source>
</evidence>